<gene>
    <name evidence="13" type="primary">ctaA</name>
    <name evidence="13" type="ORF">GCM10010885_15270</name>
</gene>
<feature type="transmembrane region" description="Helical" evidence="12">
    <location>
        <begin position="269"/>
        <end position="287"/>
    </location>
</feature>
<evidence type="ECO:0000256" key="7">
    <source>
        <dbReference type="ARBA" id="ARBA00023004"/>
    </source>
</evidence>
<feature type="transmembrane region" description="Helical" evidence="12">
    <location>
        <begin position="75"/>
        <end position="95"/>
    </location>
</feature>
<feature type="transmembrane region" description="Helical" evidence="12">
    <location>
        <begin position="185"/>
        <end position="204"/>
    </location>
</feature>
<keyword evidence="8" id="KW-0350">Heme biosynthesis</keyword>
<evidence type="ECO:0000256" key="9">
    <source>
        <dbReference type="ARBA" id="ARBA00023136"/>
    </source>
</evidence>
<organism evidence="13 14">
    <name type="scientific">Alicyclobacillus cellulosilyticus</name>
    <dbReference type="NCBI Taxonomy" id="1003997"/>
    <lineage>
        <taxon>Bacteria</taxon>
        <taxon>Bacillati</taxon>
        <taxon>Bacillota</taxon>
        <taxon>Bacilli</taxon>
        <taxon>Bacillales</taxon>
        <taxon>Alicyclobacillaceae</taxon>
        <taxon>Alicyclobacillus</taxon>
    </lineage>
</organism>
<comment type="subcellular location">
    <subcellularLocation>
        <location evidence="1">Membrane</location>
        <topology evidence="1">Multi-pass membrane protein</topology>
    </subcellularLocation>
</comment>
<sequence>MVRVTQDAIGDAAKARRDVRVWRLSLATFISVFVVNTLGFTDTITGSAMGCGRNWPLCNGQIVPSHWNQAVFIEYAHRVSVLIDMVLFLLLAISLRRHQRRRLVRFCLGLTTTGIILEAVLGALAVLFVNPPAVMAAHLGVAILSFVGTFLLVVFLRPGRSAPESAPPSSVGEPFAAMEQKVRRWSMLAVVYVYAAMYLGAYIASTGSGSMFTGWPLPAEPPQAAQGAFWLDVSHRAAALGLLALSWYLHALIRRLRAIRLDLLTASRWFVALVIVQALSGAVLIAARLAPWAFLLHVTVVSFLFAIVCTIAVAARYGTAALQKEV</sequence>
<keyword evidence="4" id="KW-0479">Metal-binding</keyword>
<dbReference type="Proteomes" id="UP000637695">
    <property type="component" value="Unassembled WGS sequence"/>
</dbReference>
<protein>
    <submittedName>
        <fullName evidence="13">Heme A synthase</fullName>
    </submittedName>
</protein>
<keyword evidence="9 12" id="KW-0472">Membrane</keyword>
<keyword evidence="3 12" id="KW-0812">Transmembrane</keyword>
<evidence type="ECO:0000256" key="10">
    <source>
        <dbReference type="ARBA" id="ARBA00023157"/>
    </source>
</evidence>
<dbReference type="Pfam" id="PF02628">
    <property type="entry name" value="COX15-CtaA"/>
    <property type="match status" value="1"/>
</dbReference>
<feature type="transmembrane region" description="Helical" evidence="12">
    <location>
        <begin position="293"/>
        <end position="315"/>
    </location>
</feature>
<feature type="transmembrane region" description="Helical" evidence="12">
    <location>
        <begin position="21"/>
        <end position="40"/>
    </location>
</feature>
<dbReference type="AlphaFoldDB" id="A0A917KCP2"/>
<reference evidence="13" key="1">
    <citation type="journal article" date="2014" name="Int. J. Syst. Evol. Microbiol.">
        <title>Complete genome sequence of Corynebacterium casei LMG S-19264T (=DSM 44701T), isolated from a smear-ripened cheese.</title>
        <authorList>
            <consortium name="US DOE Joint Genome Institute (JGI-PGF)"/>
            <person name="Walter F."/>
            <person name="Albersmeier A."/>
            <person name="Kalinowski J."/>
            <person name="Ruckert C."/>
        </authorList>
    </citation>
    <scope>NUCLEOTIDE SEQUENCE</scope>
    <source>
        <strain evidence="13">JCM 18487</strain>
    </source>
</reference>
<dbReference type="InterPro" id="IPR050450">
    <property type="entry name" value="COX15/CtaA_HemeA_synthase"/>
</dbReference>
<evidence type="ECO:0000256" key="3">
    <source>
        <dbReference type="ARBA" id="ARBA00022692"/>
    </source>
</evidence>
<evidence type="ECO:0000256" key="12">
    <source>
        <dbReference type="SAM" id="Phobius"/>
    </source>
</evidence>
<dbReference type="GO" id="GO:0016020">
    <property type="term" value="C:membrane"/>
    <property type="evidence" value="ECO:0007669"/>
    <property type="project" value="UniProtKB-SubCell"/>
</dbReference>
<feature type="transmembrane region" description="Helical" evidence="12">
    <location>
        <begin position="135"/>
        <end position="156"/>
    </location>
</feature>
<keyword evidence="10" id="KW-1015">Disulfide bond</keyword>
<comment type="pathway">
    <text evidence="11">Porphyrin-containing compound metabolism.</text>
</comment>
<name>A0A917KCP2_9BACL</name>
<evidence type="ECO:0000256" key="2">
    <source>
        <dbReference type="ARBA" id="ARBA00022475"/>
    </source>
</evidence>
<keyword evidence="5 12" id="KW-1133">Transmembrane helix</keyword>
<keyword evidence="6" id="KW-0560">Oxidoreductase</keyword>
<dbReference type="PANTHER" id="PTHR35457:SF1">
    <property type="entry name" value="HEME A SYNTHASE"/>
    <property type="match status" value="1"/>
</dbReference>
<dbReference type="PANTHER" id="PTHR35457">
    <property type="entry name" value="HEME A SYNTHASE"/>
    <property type="match status" value="1"/>
</dbReference>
<evidence type="ECO:0000256" key="6">
    <source>
        <dbReference type="ARBA" id="ARBA00023002"/>
    </source>
</evidence>
<dbReference type="InterPro" id="IPR003780">
    <property type="entry name" value="COX15/CtaA_fam"/>
</dbReference>
<feature type="transmembrane region" description="Helical" evidence="12">
    <location>
        <begin position="107"/>
        <end position="129"/>
    </location>
</feature>
<dbReference type="RefSeq" id="WP_188882200.1">
    <property type="nucleotide sequence ID" value="NZ_BMOY01000021.1"/>
</dbReference>
<keyword evidence="14" id="KW-1185">Reference proteome</keyword>
<evidence type="ECO:0000256" key="5">
    <source>
        <dbReference type="ARBA" id="ARBA00022989"/>
    </source>
</evidence>
<proteinExistence type="predicted"/>
<comment type="caution">
    <text evidence="13">The sequence shown here is derived from an EMBL/GenBank/DDBJ whole genome shotgun (WGS) entry which is preliminary data.</text>
</comment>
<evidence type="ECO:0000256" key="4">
    <source>
        <dbReference type="ARBA" id="ARBA00022723"/>
    </source>
</evidence>
<dbReference type="GO" id="GO:0046872">
    <property type="term" value="F:metal ion binding"/>
    <property type="evidence" value="ECO:0007669"/>
    <property type="project" value="UniProtKB-KW"/>
</dbReference>
<keyword evidence="7" id="KW-0408">Iron</keyword>
<dbReference type="GO" id="GO:0016491">
    <property type="term" value="F:oxidoreductase activity"/>
    <property type="evidence" value="ECO:0007669"/>
    <property type="project" value="UniProtKB-KW"/>
</dbReference>
<dbReference type="EMBL" id="BMOY01000021">
    <property type="protein sequence ID" value="GGJ07034.1"/>
    <property type="molecule type" value="Genomic_DNA"/>
</dbReference>
<evidence type="ECO:0000256" key="8">
    <source>
        <dbReference type="ARBA" id="ARBA00023133"/>
    </source>
</evidence>
<evidence type="ECO:0000313" key="14">
    <source>
        <dbReference type="Proteomes" id="UP000637695"/>
    </source>
</evidence>
<evidence type="ECO:0000256" key="1">
    <source>
        <dbReference type="ARBA" id="ARBA00004141"/>
    </source>
</evidence>
<accession>A0A917KCP2</accession>
<feature type="transmembrane region" description="Helical" evidence="12">
    <location>
        <begin position="224"/>
        <end position="249"/>
    </location>
</feature>
<evidence type="ECO:0000256" key="11">
    <source>
        <dbReference type="ARBA" id="ARBA00023444"/>
    </source>
</evidence>
<keyword evidence="2" id="KW-1003">Cell membrane</keyword>
<evidence type="ECO:0000313" key="13">
    <source>
        <dbReference type="EMBL" id="GGJ07034.1"/>
    </source>
</evidence>
<reference evidence="13" key="2">
    <citation type="submission" date="2020-09" db="EMBL/GenBank/DDBJ databases">
        <authorList>
            <person name="Sun Q."/>
            <person name="Ohkuma M."/>
        </authorList>
    </citation>
    <scope>NUCLEOTIDE SEQUENCE</scope>
    <source>
        <strain evidence="13">JCM 18487</strain>
    </source>
</reference>
<dbReference type="GO" id="GO:0006784">
    <property type="term" value="P:heme A biosynthetic process"/>
    <property type="evidence" value="ECO:0007669"/>
    <property type="project" value="InterPro"/>
</dbReference>